<dbReference type="HAMAP" id="MF_00178">
    <property type="entry name" value="Lumazine_synth"/>
    <property type="match status" value="1"/>
</dbReference>
<dbReference type="EC" id="2.5.1.78" evidence="3 7"/>
<dbReference type="RefSeq" id="WP_021006570.1">
    <property type="nucleotide sequence ID" value="NZ_JZWI01000012.1"/>
</dbReference>
<dbReference type="Pfam" id="PF00885">
    <property type="entry name" value="DMRL_synthase"/>
    <property type="match status" value="1"/>
</dbReference>
<proteinExistence type="inferred from homology"/>
<feature type="binding site" evidence="7">
    <location>
        <position position="121"/>
    </location>
    <ligand>
        <name>5-amino-6-(D-ribitylamino)uracil</name>
        <dbReference type="ChEBI" id="CHEBI:15934"/>
    </ligand>
</feature>
<sequence>MSQINDLPLSAVNAPGNPRGERIAFVEAQWHSDIVHQARDAFLAEMERLGVARELIDIFDVPGAFEIPLHAKRLANSGKYAAIVGCALVVDGGIYRHEFVAGTVVSTLMSLQLETDVPIFSAVLTPHHFHEHVEHRKYFHRHFAVKGTEVAEACVRTLEGLKKVDALLAAA</sequence>
<dbReference type="GO" id="GO:0009349">
    <property type="term" value="C:riboflavin synthase complex"/>
    <property type="evidence" value="ECO:0007669"/>
    <property type="project" value="InterPro"/>
</dbReference>
<comment type="catalytic activity">
    <reaction evidence="6 7">
        <text>(2S)-2-hydroxy-3-oxobutyl phosphate + 5-amino-6-(D-ribitylamino)uracil = 6,7-dimethyl-8-(1-D-ribityl)lumazine + phosphate + 2 H2O + H(+)</text>
        <dbReference type="Rhea" id="RHEA:26152"/>
        <dbReference type="ChEBI" id="CHEBI:15377"/>
        <dbReference type="ChEBI" id="CHEBI:15378"/>
        <dbReference type="ChEBI" id="CHEBI:15934"/>
        <dbReference type="ChEBI" id="CHEBI:43474"/>
        <dbReference type="ChEBI" id="CHEBI:58201"/>
        <dbReference type="ChEBI" id="CHEBI:58830"/>
        <dbReference type="EC" id="2.5.1.78"/>
    </reaction>
</comment>
<dbReference type="InterPro" id="IPR036467">
    <property type="entry name" value="LS/RS_sf"/>
</dbReference>
<evidence type="ECO:0000256" key="7">
    <source>
        <dbReference type="HAMAP-Rule" id="MF_00178"/>
    </source>
</evidence>
<dbReference type="Gene3D" id="3.40.50.960">
    <property type="entry name" value="Lumazine/riboflavin synthase"/>
    <property type="match status" value="1"/>
</dbReference>
<accession>A0A0H2MHM0</accession>
<dbReference type="PANTHER" id="PTHR21058:SF0">
    <property type="entry name" value="6,7-DIMETHYL-8-RIBITYLLUMAZINE SYNTHASE"/>
    <property type="match status" value="1"/>
</dbReference>
<dbReference type="InterPro" id="IPR002180">
    <property type="entry name" value="LS/RS"/>
</dbReference>
<dbReference type="PATRIC" id="fig|34073.19.peg.2708"/>
<feature type="binding site" evidence="7">
    <location>
        <begin position="64"/>
        <end position="66"/>
    </location>
    <ligand>
        <name>5-amino-6-(D-ribitylamino)uracil</name>
        <dbReference type="ChEBI" id="CHEBI:15934"/>
    </ligand>
</feature>
<dbReference type="GO" id="GO:0005829">
    <property type="term" value="C:cytosol"/>
    <property type="evidence" value="ECO:0007669"/>
    <property type="project" value="TreeGrafter"/>
</dbReference>
<reference evidence="8 9" key="1">
    <citation type="submission" date="2015-03" db="EMBL/GenBank/DDBJ databases">
        <title>Genome sequence of Variovorax paradoxus TBEA6.</title>
        <authorList>
            <person name="Poehlein A."/>
            <person name="Schuldes J."/>
            <person name="Wuebbeler J.H."/>
            <person name="Hiessl S."/>
            <person name="Steinbuechel A."/>
            <person name="Daniel R."/>
        </authorList>
    </citation>
    <scope>NUCLEOTIDE SEQUENCE [LARGE SCALE GENOMIC DNA]</scope>
    <source>
        <strain evidence="8 9">TBEA6</strain>
    </source>
</reference>
<feature type="binding site" evidence="7">
    <location>
        <begin position="88"/>
        <end position="90"/>
    </location>
    <ligand>
        <name>5-amino-6-(D-ribitylamino)uracil</name>
        <dbReference type="ChEBI" id="CHEBI:15934"/>
    </ligand>
</feature>
<dbReference type="Proteomes" id="UP000035170">
    <property type="component" value="Unassembled WGS sequence"/>
</dbReference>
<comment type="caution">
    <text evidence="7">Lacks conserved residue(s) required for the propagation of feature annotation.</text>
</comment>
<evidence type="ECO:0000313" key="9">
    <source>
        <dbReference type="Proteomes" id="UP000035170"/>
    </source>
</evidence>
<evidence type="ECO:0000256" key="1">
    <source>
        <dbReference type="ARBA" id="ARBA00004917"/>
    </source>
</evidence>
<evidence type="ECO:0000256" key="2">
    <source>
        <dbReference type="ARBA" id="ARBA00007424"/>
    </source>
</evidence>
<dbReference type="UniPathway" id="UPA00275">
    <property type="reaction ID" value="UER00404"/>
</dbReference>
<evidence type="ECO:0000256" key="4">
    <source>
        <dbReference type="ARBA" id="ARBA00022619"/>
    </source>
</evidence>
<organism evidence="8 9">
    <name type="scientific">Variovorax paradoxus</name>
    <dbReference type="NCBI Taxonomy" id="34073"/>
    <lineage>
        <taxon>Bacteria</taxon>
        <taxon>Pseudomonadati</taxon>
        <taxon>Pseudomonadota</taxon>
        <taxon>Betaproteobacteria</taxon>
        <taxon>Burkholderiales</taxon>
        <taxon>Comamonadaceae</taxon>
        <taxon>Variovorax</taxon>
    </lineage>
</organism>
<evidence type="ECO:0000256" key="5">
    <source>
        <dbReference type="ARBA" id="ARBA00022679"/>
    </source>
</evidence>
<dbReference type="SUPFAM" id="SSF52121">
    <property type="entry name" value="Lumazine synthase"/>
    <property type="match status" value="1"/>
</dbReference>
<name>A0A0H2MHM0_VARPD</name>
<dbReference type="PANTHER" id="PTHR21058">
    <property type="entry name" value="6,7-DIMETHYL-8-RIBITYLLUMAZINE SYNTHASE DMRL SYNTHASE LUMAZINE SYNTHASE"/>
    <property type="match status" value="1"/>
</dbReference>
<keyword evidence="9" id="KW-1185">Reference proteome</keyword>
<feature type="active site" description="Proton donor" evidence="7">
    <location>
        <position position="96"/>
    </location>
</feature>
<comment type="pathway">
    <text evidence="1 7">Cofactor biosynthesis; riboflavin biosynthesis; riboflavin from 2-hydroxy-3-oxobutyl phosphate and 5-amino-6-(D-ribitylamino)uracil: step 1/2.</text>
</comment>
<evidence type="ECO:0000313" key="8">
    <source>
        <dbReference type="EMBL" id="KLN56330.1"/>
    </source>
</evidence>
<evidence type="ECO:0000256" key="6">
    <source>
        <dbReference type="ARBA" id="ARBA00048785"/>
    </source>
</evidence>
<dbReference type="GO" id="GO:0000906">
    <property type="term" value="F:6,7-dimethyl-8-ribityllumazine synthase activity"/>
    <property type="evidence" value="ECO:0007669"/>
    <property type="project" value="UniProtKB-UniRule"/>
</dbReference>
<keyword evidence="5 7" id="KW-0808">Transferase</keyword>
<comment type="caution">
    <text evidence="8">The sequence shown here is derived from an EMBL/GenBank/DDBJ whole genome shotgun (WGS) entry which is preliminary data.</text>
</comment>
<feature type="binding site" evidence="7">
    <location>
        <position position="135"/>
    </location>
    <ligand>
        <name>(2S)-2-hydroxy-3-oxobutyl phosphate</name>
        <dbReference type="ChEBI" id="CHEBI:58830"/>
    </ligand>
</feature>
<dbReference type="EMBL" id="JZWI01000012">
    <property type="protein sequence ID" value="KLN56330.1"/>
    <property type="molecule type" value="Genomic_DNA"/>
</dbReference>
<keyword evidence="4 7" id="KW-0686">Riboflavin biosynthesis</keyword>
<comment type="function">
    <text evidence="7">Catalyzes the formation of 6,7-dimethyl-8-ribityllumazine by condensation of 5-amino-6-(D-ribitylamino)uracil with 3,4-dihydroxy-2-butanone 4-phosphate. This is the penultimate step in the biosynthesis of riboflavin.</text>
</comment>
<dbReference type="GO" id="GO:0009231">
    <property type="term" value="P:riboflavin biosynthetic process"/>
    <property type="evidence" value="ECO:0007669"/>
    <property type="project" value="UniProtKB-UniRule"/>
</dbReference>
<comment type="similarity">
    <text evidence="2 7">Belongs to the DMRL synthase family.</text>
</comment>
<dbReference type="NCBIfam" id="NF009084">
    <property type="entry name" value="PRK12419.1"/>
    <property type="match status" value="1"/>
</dbReference>
<dbReference type="AlphaFoldDB" id="A0A0H2MHM0"/>
<gene>
    <name evidence="8" type="primary">ribH2</name>
    <name evidence="7" type="synonym">ribH</name>
    <name evidence="8" type="ORF">VPARA_26360</name>
</gene>
<feature type="binding site" evidence="7">
    <location>
        <position position="30"/>
    </location>
    <ligand>
        <name>5-amino-6-(D-ribitylamino)uracil</name>
        <dbReference type="ChEBI" id="CHEBI:15934"/>
    </ligand>
</feature>
<evidence type="ECO:0000256" key="3">
    <source>
        <dbReference type="ARBA" id="ARBA00012664"/>
    </source>
</evidence>
<protein>
    <recommendedName>
        <fullName evidence="3 7">6,7-dimethyl-8-ribityllumazine synthase</fullName>
        <shortName evidence="7">DMRL synthase</shortName>
        <shortName evidence="7">LS</shortName>
        <shortName evidence="7">Lumazine synthase</shortName>
        <ecNumber evidence="3 7">2.5.1.78</ecNumber>
    </recommendedName>
</protein>
<dbReference type="InterPro" id="IPR034964">
    <property type="entry name" value="LS"/>
</dbReference>